<feature type="compositionally biased region" description="Basic and acidic residues" evidence="1">
    <location>
        <begin position="36"/>
        <end position="46"/>
    </location>
</feature>
<sequence>MGEPYTAKKSGIFSKEALKSEVQGLATGMKGGIKSQKKELKSRENPHVSFSYHRVDVITANQVSREARSGPTVMEKDNLPQPTPHGSPTFSGFPHGVRVLKASNRVRL</sequence>
<reference evidence="2" key="2">
    <citation type="submission" date="2021-03" db="EMBL/GenBank/DDBJ databases">
        <authorList>
            <person name="Alouane T."/>
            <person name="Langin T."/>
            <person name="Bonhomme L."/>
        </authorList>
    </citation>
    <scope>NUCLEOTIDE SEQUENCE</scope>
    <source>
        <strain evidence="2">MDC_Fg202</strain>
    </source>
</reference>
<gene>
    <name evidence="3" type="ORF">FUG_LOCUS211610</name>
    <name evidence="2" type="ORF">MDCFG202_LOCUS51063</name>
</gene>
<dbReference type="EMBL" id="CAAKMV010000124">
    <property type="protein sequence ID" value="VIO56465.1"/>
    <property type="molecule type" value="Genomic_DNA"/>
</dbReference>
<proteinExistence type="predicted"/>
<feature type="region of interest" description="Disordered" evidence="1">
    <location>
        <begin position="61"/>
        <end position="96"/>
    </location>
</feature>
<dbReference type="Proteomes" id="UP000746612">
    <property type="component" value="Unassembled WGS sequence"/>
</dbReference>
<reference evidence="3" key="1">
    <citation type="submission" date="2019-04" db="EMBL/GenBank/DDBJ databases">
        <authorList>
            <person name="Melise S."/>
            <person name="Noan J."/>
            <person name="Okalmin O."/>
        </authorList>
    </citation>
    <scope>NUCLEOTIDE SEQUENCE</scope>
    <source>
        <strain evidence="3">FN9</strain>
    </source>
</reference>
<dbReference type="AlphaFoldDB" id="A0A4E9DVH2"/>
<evidence type="ECO:0000256" key="1">
    <source>
        <dbReference type="SAM" id="MobiDB-lite"/>
    </source>
</evidence>
<evidence type="ECO:0000313" key="2">
    <source>
        <dbReference type="EMBL" id="CAG1968358.1"/>
    </source>
</evidence>
<accession>A0A4E9DVH2</accession>
<feature type="region of interest" description="Disordered" evidence="1">
    <location>
        <begin position="27"/>
        <end position="47"/>
    </location>
</feature>
<organism evidence="3">
    <name type="scientific">Gibberella zeae</name>
    <name type="common">Wheat head blight fungus</name>
    <name type="synonym">Fusarium graminearum</name>
    <dbReference type="NCBI Taxonomy" id="5518"/>
    <lineage>
        <taxon>Eukaryota</taxon>
        <taxon>Fungi</taxon>
        <taxon>Dikarya</taxon>
        <taxon>Ascomycota</taxon>
        <taxon>Pezizomycotina</taxon>
        <taxon>Sordariomycetes</taxon>
        <taxon>Hypocreomycetidae</taxon>
        <taxon>Hypocreales</taxon>
        <taxon>Nectriaceae</taxon>
        <taxon>Fusarium</taxon>
    </lineage>
</organism>
<protein>
    <submittedName>
        <fullName evidence="3">Uncharacterized protein</fullName>
    </submittedName>
</protein>
<dbReference type="EMBL" id="CAJPIJ010000076">
    <property type="protein sequence ID" value="CAG1968358.1"/>
    <property type="molecule type" value="Genomic_DNA"/>
</dbReference>
<evidence type="ECO:0000313" key="3">
    <source>
        <dbReference type="EMBL" id="VIO56465.1"/>
    </source>
</evidence>
<name>A0A4E9DVH2_GIBZA</name>